<evidence type="ECO:0000256" key="6">
    <source>
        <dbReference type="ARBA" id="ARBA00023136"/>
    </source>
</evidence>
<dbReference type="InterPro" id="IPR050487">
    <property type="entry name" value="FtsQ_DivIB"/>
</dbReference>
<dbReference type="OrthoDB" id="9790760at2"/>
<name>A0A2N0X7F8_9CORY</name>
<keyword evidence="5" id="KW-1133">Transmembrane helix</keyword>
<keyword evidence="4" id="KW-0812">Transmembrane</keyword>
<evidence type="ECO:0000313" key="10">
    <source>
        <dbReference type="Proteomes" id="UP000233249"/>
    </source>
</evidence>
<dbReference type="Pfam" id="PF08478">
    <property type="entry name" value="POTRA_1"/>
    <property type="match status" value="1"/>
</dbReference>
<protein>
    <submittedName>
        <fullName evidence="9">Cell division protein FtsQ</fullName>
    </submittedName>
</protein>
<keyword evidence="6" id="KW-0472">Membrane</keyword>
<evidence type="ECO:0000256" key="7">
    <source>
        <dbReference type="ARBA" id="ARBA00023306"/>
    </source>
</evidence>
<organism evidence="9 10">
    <name type="scientific">Corynebacterium mastitidis</name>
    <dbReference type="NCBI Taxonomy" id="161890"/>
    <lineage>
        <taxon>Bacteria</taxon>
        <taxon>Bacillati</taxon>
        <taxon>Actinomycetota</taxon>
        <taxon>Actinomycetes</taxon>
        <taxon>Mycobacteriales</taxon>
        <taxon>Corynebacteriaceae</taxon>
        <taxon>Corynebacterium</taxon>
    </lineage>
</organism>
<dbReference type="InterPro" id="IPR034746">
    <property type="entry name" value="POTRA"/>
</dbReference>
<evidence type="ECO:0000256" key="1">
    <source>
        <dbReference type="ARBA" id="ARBA00004370"/>
    </source>
</evidence>
<gene>
    <name evidence="9" type="ORF">CXB45_05830</name>
</gene>
<dbReference type="AlphaFoldDB" id="A0A2N0X7F8"/>
<dbReference type="PANTHER" id="PTHR37820">
    <property type="entry name" value="CELL DIVISION PROTEIN DIVIB"/>
    <property type="match status" value="1"/>
</dbReference>
<dbReference type="PANTHER" id="PTHR37820:SF1">
    <property type="entry name" value="CELL DIVISION PROTEIN FTSQ"/>
    <property type="match status" value="1"/>
</dbReference>
<evidence type="ECO:0000256" key="3">
    <source>
        <dbReference type="ARBA" id="ARBA00022618"/>
    </source>
</evidence>
<dbReference type="Gene3D" id="3.10.20.310">
    <property type="entry name" value="membrane protein fhac"/>
    <property type="match status" value="1"/>
</dbReference>
<evidence type="ECO:0000256" key="4">
    <source>
        <dbReference type="ARBA" id="ARBA00022692"/>
    </source>
</evidence>
<keyword evidence="3 9" id="KW-0132">Cell division</keyword>
<dbReference type="GO" id="GO:0005886">
    <property type="term" value="C:plasma membrane"/>
    <property type="evidence" value="ECO:0007669"/>
    <property type="project" value="TreeGrafter"/>
</dbReference>
<proteinExistence type="predicted"/>
<sequence>MPSLSWTRRLPRISRKAVLVGLAVFLALVVAAGVVLWTRPVLKVATVEVTGTSHLQPAEVHEASGISEGQNLVRVNEAAAATAVAQLEWVESVTVARSLPSTVSIRVTEHTPVLFTRKEGQPLLIDEHGEAFAYGEPPEGTMEATGEATDDPAVMGELVRAVNEIDPGVRAQVASVSVPHQWEVEFRLADGRVVYWGSLEDARDKALAMRTVLTRAGEHWDVSNPRLVTVR</sequence>
<dbReference type="PROSITE" id="PS51779">
    <property type="entry name" value="POTRA"/>
    <property type="match status" value="1"/>
</dbReference>
<dbReference type="RefSeq" id="WP_101173612.1">
    <property type="nucleotide sequence ID" value="NZ_JAKRKB010000004.1"/>
</dbReference>
<accession>A0A2N0X7F8</accession>
<dbReference type="Pfam" id="PF03799">
    <property type="entry name" value="FtsQ_DivIB_C"/>
    <property type="match status" value="1"/>
</dbReference>
<dbReference type="STRING" id="1121365.GCA_000375365_00229"/>
<feature type="domain" description="POTRA" evidence="8">
    <location>
        <begin position="42"/>
        <end position="110"/>
    </location>
</feature>
<dbReference type="Proteomes" id="UP000233249">
    <property type="component" value="Unassembled WGS sequence"/>
</dbReference>
<dbReference type="EMBL" id="PJAF01000014">
    <property type="protein sequence ID" value="PKF68644.1"/>
    <property type="molecule type" value="Genomic_DNA"/>
</dbReference>
<comment type="caution">
    <text evidence="9">The sequence shown here is derived from an EMBL/GenBank/DDBJ whole genome shotgun (WGS) entry which is preliminary data.</text>
</comment>
<reference evidence="9 10" key="1">
    <citation type="submission" date="2017-12" db="EMBL/GenBank/DDBJ databases">
        <title>Corynebacterium mastitidis 16-1433 Genome.</title>
        <authorList>
            <person name="Gulvik C.A."/>
        </authorList>
    </citation>
    <scope>NUCLEOTIDE SEQUENCE [LARGE SCALE GENOMIC DNA]</scope>
    <source>
        <strain evidence="9 10">16-1433</strain>
    </source>
</reference>
<dbReference type="InterPro" id="IPR005548">
    <property type="entry name" value="Cell_div_FtsQ/DivIB_C"/>
</dbReference>
<comment type="subcellular location">
    <subcellularLocation>
        <location evidence="1">Membrane</location>
    </subcellularLocation>
</comment>
<dbReference type="InterPro" id="IPR013685">
    <property type="entry name" value="POTRA_FtsQ_type"/>
</dbReference>
<evidence type="ECO:0000313" key="9">
    <source>
        <dbReference type="EMBL" id="PKF68644.1"/>
    </source>
</evidence>
<evidence type="ECO:0000259" key="8">
    <source>
        <dbReference type="PROSITE" id="PS51779"/>
    </source>
</evidence>
<keyword evidence="7" id="KW-0131">Cell cycle</keyword>
<evidence type="ECO:0000256" key="2">
    <source>
        <dbReference type="ARBA" id="ARBA00022475"/>
    </source>
</evidence>
<keyword evidence="2" id="KW-1003">Cell membrane</keyword>
<dbReference type="GO" id="GO:0051301">
    <property type="term" value="P:cell division"/>
    <property type="evidence" value="ECO:0007669"/>
    <property type="project" value="UniProtKB-KW"/>
</dbReference>
<evidence type="ECO:0000256" key="5">
    <source>
        <dbReference type="ARBA" id="ARBA00022989"/>
    </source>
</evidence>